<gene>
    <name evidence="5" type="ORF">K7432_001726</name>
</gene>
<proteinExistence type="predicted"/>
<comment type="caution">
    <text evidence="5">The sequence shown here is derived from an EMBL/GenBank/DDBJ whole genome shotgun (WGS) entry which is preliminary data.</text>
</comment>
<dbReference type="InterPro" id="IPR018466">
    <property type="entry name" value="Kre9/Knh1-like_N"/>
</dbReference>
<evidence type="ECO:0000313" key="6">
    <source>
        <dbReference type="Proteomes" id="UP001479436"/>
    </source>
</evidence>
<feature type="compositionally biased region" description="Polar residues" evidence="2">
    <location>
        <begin position="159"/>
        <end position="172"/>
    </location>
</feature>
<dbReference type="PANTHER" id="PTHR40633">
    <property type="entry name" value="MATRIX PROTEIN, PUTATIVE (AFU_ORTHOLOGUE AFUA_8G05410)-RELATED"/>
    <property type="match status" value="1"/>
</dbReference>
<evidence type="ECO:0000256" key="3">
    <source>
        <dbReference type="SAM" id="SignalP"/>
    </source>
</evidence>
<evidence type="ECO:0000256" key="1">
    <source>
        <dbReference type="ARBA" id="ARBA00022729"/>
    </source>
</evidence>
<sequence length="229" mass="23229">MHFSHLTTLIAVLSSVVTYVNADAAITAPLGASWKAGSSNIITWTENNEGEPMPATFDISLMQGKPTSLQLVSTIASSVDSASGQYKWDIPAGQAPANDYSIRLGNPPVVFYSPAFEIVAGGVAPPASSNTTTPSQPSQSPSNTSQPPQSSSNTVQPSKTPSGSASTQPAQQSSGVVVPSKSSVAQTSNGASTPVPSVPQPTKTPSSGGAIIRPGLLIGVVGLVFIALQ</sequence>
<feature type="compositionally biased region" description="Polar residues" evidence="2">
    <location>
        <begin position="185"/>
        <end position="207"/>
    </location>
</feature>
<evidence type="ECO:0000256" key="2">
    <source>
        <dbReference type="SAM" id="MobiDB-lite"/>
    </source>
</evidence>
<name>A0ABR2X2V8_9FUNG</name>
<feature type="compositionally biased region" description="Low complexity" evidence="2">
    <location>
        <begin position="125"/>
        <end position="158"/>
    </location>
</feature>
<keyword evidence="1 3" id="KW-0732">Signal</keyword>
<dbReference type="PANTHER" id="PTHR40633:SF1">
    <property type="entry name" value="GPI ANCHORED SERINE-THREONINE RICH PROTEIN (AFU_ORTHOLOGUE AFUA_1G03630)"/>
    <property type="match status" value="1"/>
</dbReference>
<feature type="region of interest" description="Disordered" evidence="2">
    <location>
        <begin position="125"/>
        <end position="212"/>
    </location>
</feature>
<evidence type="ECO:0000259" key="4">
    <source>
        <dbReference type="Pfam" id="PF10342"/>
    </source>
</evidence>
<organism evidence="5 6">
    <name type="scientific">Basidiobolus ranarum</name>
    <dbReference type="NCBI Taxonomy" id="34480"/>
    <lineage>
        <taxon>Eukaryota</taxon>
        <taxon>Fungi</taxon>
        <taxon>Fungi incertae sedis</taxon>
        <taxon>Zoopagomycota</taxon>
        <taxon>Entomophthoromycotina</taxon>
        <taxon>Basidiobolomycetes</taxon>
        <taxon>Basidiobolales</taxon>
        <taxon>Basidiobolaceae</taxon>
        <taxon>Basidiobolus</taxon>
    </lineage>
</organism>
<feature type="domain" description="Yeast cell wall synthesis Kre9/Knh1-like N-terminal" evidence="4">
    <location>
        <begin position="31"/>
        <end position="118"/>
    </location>
</feature>
<feature type="signal peptide" evidence="3">
    <location>
        <begin position="1"/>
        <end position="22"/>
    </location>
</feature>
<feature type="chain" id="PRO_5047089889" description="Yeast cell wall synthesis Kre9/Knh1-like N-terminal domain-containing protein" evidence="3">
    <location>
        <begin position="23"/>
        <end position="229"/>
    </location>
</feature>
<accession>A0ABR2X2V8</accession>
<dbReference type="Proteomes" id="UP001479436">
    <property type="component" value="Unassembled WGS sequence"/>
</dbReference>
<dbReference type="EMBL" id="JASJQH010000041">
    <property type="protein sequence ID" value="KAK9767996.1"/>
    <property type="molecule type" value="Genomic_DNA"/>
</dbReference>
<dbReference type="InterPro" id="IPR052982">
    <property type="entry name" value="SRP1/TIP1-like"/>
</dbReference>
<keyword evidence="6" id="KW-1185">Reference proteome</keyword>
<reference evidence="5 6" key="1">
    <citation type="submission" date="2023-04" db="EMBL/GenBank/DDBJ databases">
        <title>Genome of Basidiobolus ranarum AG-B5.</title>
        <authorList>
            <person name="Stajich J.E."/>
            <person name="Carter-House D."/>
            <person name="Gryganskyi A."/>
        </authorList>
    </citation>
    <scope>NUCLEOTIDE SEQUENCE [LARGE SCALE GENOMIC DNA]</scope>
    <source>
        <strain evidence="5 6">AG-B5</strain>
    </source>
</reference>
<dbReference type="Pfam" id="PF10342">
    <property type="entry name" value="Kre9_KNH"/>
    <property type="match status" value="1"/>
</dbReference>
<feature type="compositionally biased region" description="Low complexity" evidence="2">
    <location>
        <begin position="173"/>
        <end position="184"/>
    </location>
</feature>
<protein>
    <recommendedName>
        <fullName evidence="4">Yeast cell wall synthesis Kre9/Knh1-like N-terminal domain-containing protein</fullName>
    </recommendedName>
</protein>
<evidence type="ECO:0000313" key="5">
    <source>
        <dbReference type="EMBL" id="KAK9767996.1"/>
    </source>
</evidence>